<dbReference type="Proteomes" id="UP001163324">
    <property type="component" value="Chromosome 2"/>
</dbReference>
<reference evidence="1" key="1">
    <citation type="submission" date="2022-10" db="EMBL/GenBank/DDBJ databases">
        <title>Complete Genome of Trichothecium roseum strain YXFP-22015, a Plant Pathogen Isolated from Citrus.</title>
        <authorList>
            <person name="Wang Y."/>
            <person name="Zhu L."/>
        </authorList>
    </citation>
    <scope>NUCLEOTIDE SEQUENCE</scope>
    <source>
        <strain evidence="1">YXFP-22015</strain>
    </source>
</reference>
<comment type="caution">
    <text evidence="1">The sequence shown here is derived from an EMBL/GenBank/DDBJ whole genome shotgun (WGS) entry which is preliminary data.</text>
</comment>
<accession>A0ACC0VAN7</accession>
<name>A0ACC0VAN7_9HYPO</name>
<protein>
    <submittedName>
        <fullName evidence="1">Uncharacterized protein</fullName>
    </submittedName>
</protein>
<sequence>MAPTEAEVLTNHLIRPAPLDAIVTYEWFASLFPPARRGSDQVRQLWRDLEAQRERALARVRANIEDEVRRGLAMRREILAARREAALEEEDVEIETERVLFGDVAGSRSANSHTLDSVIPELEGAAGLLRAEIDALAREEEELRASVSRAVGGLSDLRYGKLGSSKLRSEVVDGLEALEEACGRMLG</sequence>
<keyword evidence="2" id="KW-1185">Reference proteome</keyword>
<evidence type="ECO:0000313" key="1">
    <source>
        <dbReference type="EMBL" id="KAI9903193.1"/>
    </source>
</evidence>
<dbReference type="EMBL" id="CM047941">
    <property type="protein sequence ID" value="KAI9903193.1"/>
    <property type="molecule type" value="Genomic_DNA"/>
</dbReference>
<organism evidence="1 2">
    <name type="scientific">Trichothecium roseum</name>
    <dbReference type="NCBI Taxonomy" id="47278"/>
    <lineage>
        <taxon>Eukaryota</taxon>
        <taxon>Fungi</taxon>
        <taxon>Dikarya</taxon>
        <taxon>Ascomycota</taxon>
        <taxon>Pezizomycotina</taxon>
        <taxon>Sordariomycetes</taxon>
        <taxon>Hypocreomycetidae</taxon>
        <taxon>Hypocreales</taxon>
        <taxon>Hypocreales incertae sedis</taxon>
        <taxon>Trichothecium</taxon>
    </lineage>
</organism>
<evidence type="ECO:0000313" key="2">
    <source>
        <dbReference type="Proteomes" id="UP001163324"/>
    </source>
</evidence>
<gene>
    <name evidence="1" type="ORF">N3K66_002545</name>
</gene>
<proteinExistence type="predicted"/>